<feature type="domain" description="HAMP" evidence="13">
    <location>
        <begin position="182"/>
        <end position="235"/>
    </location>
</feature>
<evidence type="ECO:0000256" key="4">
    <source>
        <dbReference type="ARBA" id="ARBA00022553"/>
    </source>
</evidence>
<dbReference type="PROSITE" id="PS50109">
    <property type="entry name" value="HIS_KIN"/>
    <property type="match status" value="1"/>
</dbReference>
<dbReference type="EMBL" id="BSOA01000018">
    <property type="protein sequence ID" value="GLQ88587.1"/>
    <property type="molecule type" value="Genomic_DNA"/>
</dbReference>
<organism evidence="14 15">
    <name type="scientific">Dyella flagellata</name>
    <dbReference type="NCBI Taxonomy" id="1867833"/>
    <lineage>
        <taxon>Bacteria</taxon>
        <taxon>Pseudomonadati</taxon>
        <taxon>Pseudomonadota</taxon>
        <taxon>Gammaproteobacteria</taxon>
        <taxon>Lysobacterales</taxon>
        <taxon>Rhodanobacteraceae</taxon>
        <taxon>Dyella</taxon>
    </lineage>
</organism>
<dbReference type="InterPro" id="IPR005467">
    <property type="entry name" value="His_kinase_dom"/>
</dbReference>
<dbReference type="Proteomes" id="UP001156627">
    <property type="component" value="Unassembled WGS sequence"/>
</dbReference>
<proteinExistence type="predicted"/>
<name>A0ABQ5XBB7_9GAMM</name>
<evidence type="ECO:0000256" key="8">
    <source>
        <dbReference type="ARBA" id="ARBA00022989"/>
    </source>
</evidence>
<feature type="domain" description="Histidine kinase" evidence="12">
    <location>
        <begin position="243"/>
        <end position="443"/>
    </location>
</feature>
<evidence type="ECO:0000256" key="2">
    <source>
        <dbReference type="ARBA" id="ARBA00004141"/>
    </source>
</evidence>
<dbReference type="SUPFAM" id="SSF47384">
    <property type="entry name" value="Homodimeric domain of signal transducing histidine kinase"/>
    <property type="match status" value="1"/>
</dbReference>
<reference evidence="15" key="1">
    <citation type="journal article" date="2019" name="Int. J. Syst. Evol. Microbiol.">
        <title>The Global Catalogue of Microorganisms (GCM) 10K type strain sequencing project: providing services to taxonomists for standard genome sequencing and annotation.</title>
        <authorList>
            <consortium name="The Broad Institute Genomics Platform"/>
            <consortium name="The Broad Institute Genome Sequencing Center for Infectious Disease"/>
            <person name="Wu L."/>
            <person name="Ma J."/>
        </authorList>
    </citation>
    <scope>NUCLEOTIDE SEQUENCE [LARGE SCALE GENOMIC DNA]</scope>
    <source>
        <strain evidence="15">NBRC 111981</strain>
    </source>
</reference>
<keyword evidence="8 11" id="KW-1133">Transmembrane helix</keyword>
<evidence type="ECO:0000313" key="15">
    <source>
        <dbReference type="Proteomes" id="UP001156627"/>
    </source>
</evidence>
<comment type="catalytic activity">
    <reaction evidence="1">
        <text>ATP + protein L-histidine = ADP + protein N-phospho-L-histidine.</text>
        <dbReference type="EC" id="2.7.13.3"/>
    </reaction>
</comment>
<keyword evidence="5" id="KW-0808">Transferase</keyword>
<evidence type="ECO:0000256" key="3">
    <source>
        <dbReference type="ARBA" id="ARBA00012438"/>
    </source>
</evidence>
<dbReference type="Gene3D" id="1.10.287.130">
    <property type="match status" value="1"/>
</dbReference>
<dbReference type="CDD" id="cd00075">
    <property type="entry name" value="HATPase"/>
    <property type="match status" value="1"/>
</dbReference>
<keyword evidence="7 14" id="KW-0418">Kinase</keyword>
<dbReference type="SMART" id="SM00388">
    <property type="entry name" value="HisKA"/>
    <property type="match status" value="1"/>
</dbReference>
<evidence type="ECO:0000256" key="7">
    <source>
        <dbReference type="ARBA" id="ARBA00022777"/>
    </source>
</evidence>
<dbReference type="InterPro" id="IPR003594">
    <property type="entry name" value="HATPase_dom"/>
</dbReference>
<dbReference type="CDD" id="cd00082">
    <property type="entry name" value="HisKA"/>
    <property type="match status" value="1"/>
</dbReference>
<dbReference type="InterPro" id="IPR003660">
    <property type="entry name" value="HAMP_dom"/>
</dbReference>
<dbReference type="RefSeq" id="WP_284332025.1">
    <property type="nucleotide sequence ID" value="NZ_BSOA01000018.1"/>
</dbReference>
<evidence type="ECO:0000256" key="1">
    <source>
        <dbReference type="ARBA" id="ARBA00000085"/>
    </source>
</evidence>
<dbReference type="SMART" id="SM00387">
    <property type="entry name" value="HATPase_c"/>
    <property type="match status" value="1"/>
</dbReference>
<dbReference type="PANTHER" id="PTHR45436">
    <property type="entry name" value="SENSOR HISTIDINE KINASE YKOH"/>
    <property type="match status" value="1"/>
</dbReference>
<protein>
    <recommendedName>
        <fullName evidence="3">histidine kinase</fullName>
        <ecNumber evidence="3">2.7.13.3</ecNumber>
    </recommendedName>
</protein>
<dbReference type="PROSITE" id="PS50885">
    <property type="entry name" value="HAMP"/>
    <property type="match status" value="1"/>
</dbReference>
<dbReference type="InterPro" id="IPR036890">
    <property type="entry name" value="HATPase_C_sf"/>
</dbReference>
<evidence type="ECO:0000256" key="5">
    <source>
        <dbReference type="ARBA" id="ARBA00022679"/>
    </source>
</evidence>
<keyword evidence="15" id="KW-1185">Reference proteome</keyword>
<gene>
    <name evidence="14" type="ORF">GCM10007898_21570</name>
</gene>
<keyword evidence="10 11" id="KW-0472">Membrane</keyword>
<dbReference type="PANTHER" id="PTHR45436:SF15">
    <property type="entry name" value="SENSOR HISTIDINE KINASE CUSS"/>
    <property type="match status" value="1"/>
</dbReference>
<dbReference type="PRINTS" id="PR00344">
    <property type="entry name" value="BCTRLSENSOR"/>
</dbReference>
<evidence type="ECO:0000256" key="11">
    <source>
        <dbReference type="SAM" id="Phobius"/>
    </source>
</evidence>
<evidence type="ECO:0000259" key="13">
    <source>
        <dbReference type="PROSITE" id="PS50885"/>
    </source>
</evidence>
<accession>A0ABQ5XBB7</accession>
<dbReference type="InterPro" id="IPR003661">
    <property type="entry name" value="HisK_dim/P_dom"/>
</dbReference>
<dbReference type="Gene3D" id="3.30.565.10">
    <property type="entry name" value="Histidine kinase-like ATPase, C-terminal domain"/>
    <property type="match status" value="1"/>
</dbReference>
<keyword evidence="6 11" id="KW-0812">Transmembrane</keyword>
<dbReference type="Pfam" id="PF02518">
    <property type="entry name" value="HATPase_c"/>
    <property type="match status" value="1"/>
</dbReference>
<evidence type="ECO:0000259" key="12">
    <source>
        <dbReference type="PROSITE" id="PS50109"/>
    </source>
</evidence>
<feature type="transmembrane region" description="Helical" evidence="11">
    <location>
        <begin position="14"/>
        <end position="33"/>
    </location>
</feature>
<dbReference type="SUPFAM" id="SSF55874">
    <property type="entry name" value="ATPase domain of HSP90 chaperone/DNA topoisomerase II/histidine kinase"/>
    <property type="match status" value="1"/>
</dbReference>
<feature type="transmembrane region" description="Helical" evidence="11">
    <location>
        <begin position="161"/>
        <end position="181"/>
    </location>
</feature>
<dbReference type="InterPro" id="IPR036097">
    <property type="entry name" value="HisK_dim/P_sf"/>
</dbReference>
<keyword evidence="9" id="KW-0902">Two-component regulatory system</keyword>
<dbReference type="EC" id="2.7.13.3" evidence="3"/>
<dbReference type="GO" id="GO:0016301">
    <property type="term" value="F:kinase activity"/>
    <property type="evidence" value="ECO:0007669"/>
    <property type="project" value="UniProtKB-KW"/>
</dbReference>
<evidence type="ECO:0000256" key="10">
    <source>
        <dbReference type="ARBA" id="ARBA00023136"/>
    </source>
</evidence>
<dbReference type="InterPro" id="IPR004358">
    <property type="entry name" value="Sig_transdc_His_kin-like_C"/>
</dbReference>
<sequence length="452" mass="48680">MGSKSLTALLTRRLIFIQAAIILVTMIGIAYQLRDNYVSYIDSNVPLTIARAMVVDHDGELTLRVDKKLNKLLDGAAGLWFVAEDEAGRRLEYGEIPAAYRGLAASVSQLQQANAHSNRAPYALTMIADVVNTSFGRIHILCGGAPTADPEGIFLVIVHYLGWRLALPLALLTLIVIPWVIRRSMSGVEGVARQAQAIDINDREVRLAKHAVPRELQPLVTAFNAALERLNEGYDAHDRFLASAAHELRAPIAILGVQIETLDAGADRARLLAGIVRLSNLAEQLLDLQRLGKHPGKFEALDLVALSREVTADVAPMAIDAGYELALDAPGSAVMVMGDRLSLSRVLTNLLQNAIAYGGRQGLITIDVKADGVFGVRDQGPGIPVAERQRVFEPFHRLRPSSTGAGLGLHLVQEIVALHGGRVELTESPEGGAWFRVKLHPAPGRQGGASPG</sequence>
<keyword evidence="4" id="KW-0597">Phosphoprotein</keyword>
<comment type="caution">
    <text evidence="14">The sequence shown here is derived from an EMBL/GenBank/DDBJ whole genome shotgun (WGS) entry which is preliminary data.</text>
</comment>
<evidence type="ECO:0000313" key="14">
    <source>
        <dbReference type="EMBL" id="GLQ88587.1"/>
    </source>
</evidence>
<evidence type="ECO:0000256" key="9">
    <source>
        <dbReference type="ARBA" id="ARBA00023012"/>
    </source>
</evidence>
<evidence type="ECO:0000256" key="6">
    <source>
        <dbReference type="ARBA" id="ARBA00022692"/>
    </source>
</evidence>
<comment type="subcellular location">
    <subcellularLocation>
        <location evidence="2">Membrane</location>
        <topology evidence="2">Multi-pass membrane protein</topology>
    </subcellularLocation>
</comment>
<dbReference type="InterPro" id="IPR050428">
    <property type="entry name" value="TCS_sensor_his_kinase"/>
</dbReference>